<dbReference type="GO" id="GO:0006307">
    <property type="term" value="P:DNA alkylation repair"/>
    <property type="evidence" value="ECO:0007669"/>
    <property type="project" value="InterPro"/>
</dbReference>
<evidence type="ECO:0000259" key="3">
    <source>
        <dbReference type="PROSITE" id="PS51471"/>
    </source>
</evidence>
<dbReference type="InterPro" id="IPR000868">
    <property type="entry name" value="Isochorismatase-like_dom"/>
</dbReference>
<keyword evidence="4" id="KW-0378">Hydrolase</keyword>
<name>A0A9P4U431_9PEZI</name>
<evidence type="ECO:0000256" key="2">
    <source>
        <dbReference type="SAM" id="MobiDB-lite"/>
    </source>
</evidence>
<feature type="domain" description="Fe2OG dioxygenase" evidence="3">
    <location>
        <begin position="668"/>
        <end position="793"/>
    </location>
</feature>
<evidence type="ECO:0000256" key="1">
    <source>
        <dbReference type="ARBA" id="ARBA00006336"/>
    </source>
</evidence>
<feature type="compositionally biased region" description="Polar residues" evidence="2">
    <location>
        <begin position="462"/>
        <end position="478"/>
    </location>
</feature>
<dbReference type="InterPro" id="IPR005123">
    <property type="entry name" value="Oxoglu/Fe-dep_dioxygenase_dom"/>
</dbReference>
<dbReference type="Gene3D" id="2.60.120.590">
    <property type="entry name" value="Alpha-ketoglutarate-dependent dioxygenase AlkB-like"/>
    <property type="match status" value="1"/>
</dbReference>
<dbReference type="OrthoDB" id="445341at2759"/>
<feature type="compositionally biased region" description="Basic and acidic residues" evidence="2">
    <location>
        <begin position="404"/>
        <end position="415"/>
    </location>
</feature>
<dbReference type="InterPro" id="IPR036380">
    <property type="entry name" value="Isochorismatase-like_sf"/>
</dbReference>
<dbReference type="Pfam" id="PF13532">
    <property type="entry name" value="2OG-FeII_Oxy_2"/>
    <property type="match status" value="1"/>
</dbReference>
<feature type="compositionally biased region" description="Polar residues" evidence="2">
    <location>
        <begin position="491"/>
        <end position="514"/>
    </location>
</feature>
<dbReference type="GO" id="GO:0051213">
    <property type="term" value="F:dioxygenase activity"/>
    <property type="evidence" value="ECO:0007669"/>
    <property type="project" value="InterPro"/>
</dbReference>
<feature type="region of interest" description="Disordered" evidence="2">
    <location>
        <begin position="380"/>
        <end position="558"/>
    </location>
</feature>
<dbReference type="SUPFAM" id="SSF52499">
    <property type="entry name" value="Isochorismatase-like hydrolases"/>
    <property type="match status" value="1"/>
</dbReference>
<dbReference type="Pfam" id="PF00857">
    <property type="entry name" value="Isochorismatase"/>
    <property type="match status" value="1"/>
</dbReference>
<keyword evidence="5" id="KW-1185">Reference proteome</keyword>
<feature type="region of interest" description="Disordered" evidence="2">
    <location>
        <begin position="100"/>
        <end position="129"/>
    </location>
</feature>
<dbReference type="PANTHER" id="PTHR31212">
    <property type="entry name" value="ALPHA-KETOGLUTARATE-DEPENDENT DIOXYGENASE ALKB HOMOLOG 3"/>
    <property type="match status" value="1"/>
</dbReference>
<dbReference type="EMBL" id="MU007012">
    <property type="protein sequence ID" value="KAF2435653.1"/>
    <property type="molecule type" value="Genomic_DNA"/>
</dbReference>
<dbReference type="PROSITE" id="PS51471">
    <property type="entry name" value="FE2OG_OXY"/>
    <property type="match status" value="1"/>
</dbReference>
<gene>
    <name evidence="4" type="ORF">EJ08DRAFT_645351</name>
</gene>
<feature type="compositionally biased region" description="Polar residues" evidence="2">
    <location>
        <begin position="523"/>
        <end position="548"/>
    </location>
</feature>
<comment type="similarity">
    <text evidence="1">Belongs to the isochorismatase family.</text>
</comment>
<dbReference type="InterPro" id="IPR037151">
    <property type="entry name" value="AlkB-like_sf"/>
</dbReference>
<dbReference type="SUPFAM" id="SSF51197">
    <property type="entry name" value="Clavaminate synthase-like"/>
    <property type="match status" value="1"/>
</dbReference>
<dbReference type="InterPro" id="IPR027450">
    <property type="entry name" value="AlkB-like"/>
</dbReference>
<protein>
    <submittedName>
        <fullName evidence="4">Isochorismatase hydrolase</fullName>
    </submittedName>
</protein>
<organism evidence="4 5">
    <name type="scientific">Tothia fuscella</name>
    <dbReference type="NCBI Taxonomy" id="1048955"/>
    <lineage>
        <taxon>Eukaryota</taxon>
        <taxon>Fungi</taxon>
        <taxon>Dikarya</taxon>
        <taxon>Ascomycota</taxon>
        <taxon>Pezizomycotina</taxon>
        <taxon>Dothideomycetes</taxon>
        <taxon>Pleosporomycetidae</taxon>
        <taxon>Venturiales</taxon>
        <taxon>Cylindrosympodiaceae</taxon>
        <taxon>Tothia</taxon>
    </lineage>
</organism>
<dbReference type="GO" id="GO:0016787">
    <property type="term" value="F:hydrolase activity"/>
    <property type="evidence" value="ECO:0007669"/>
    <property type="project" value="UniProtKB-KW"/>
</dbReference>
<proteinExistence type="inferred from homology"/>
<sequence>MSSLAEFLLAQQQPQFQTNQALLVIGLQNEFLLPNGKLPISTNTGFVDRIKVLVPKFRELAGDIIWIRSEFDAESPANGDSESSEVVVTEMEDFLGEGIRADGESAPRESTSSAASDAPTVRPKALRSKRKKALNIFKDIGKRKQSAPSSIQQDLIHEDEELYLSTSKRGACCIPGSTGARFSDQIKDSIMPSKDMVVVKSKYSAFNQTSLLISLRMKLITELYICGCMTNVSVYATIAEAARHGFTINIIEDCLGYRTVNRHELALSLMADGMGAYTVTSSEILEELDMPAETEVSEHENFTSDLDSLVERLKIKDENDEDPQVSSHDTKAITSLAESLSAVRLTSENARFHNATSSGTNLISAINPCTGEEEDSVVAAQSLRSSRSQPDVRRSYVKMRVRVRPKDSPEKRPKTADPSNLPSTLHAASHGQGFLEKRKKPEAAKGISKKAEPPERSAPLPTESSPNHNQQRNSNSVDASVVPHNLGPRQIKNSKSTPSLKSGPSRVVTSNQQPPKIPEVYQPSRSTAGNPGGTPTTSVPVRTMQQPASKKKVKSLANLPTLGPGDSIGERDAYIHYNLLPPSIRDEINDTIPLAETIFHAIYHEVRWQKMYHASGEVPRLVAVQGAVGTDGSVPIYRHPSDQAPKLLTFSKHVDIVRRETEKVVGHPLNHVLIQLYRDGKDFISEHSDKTLDIVRGSSIVNASFGAQRTMRLRTKKSGNSVEVRTGTLVDPETQRMTQRIPMPHNSCFVLGLKTNQIWLHGINADKRLPADRAEDEKAYNGMRISLTFRNIGTFLSKDETKIWGQGATDKSQSEAADVINGDEKETEKIIRAFGTENHESDAFDWDKVYGEGFDLLHFRSEKEEETKKLVNAAAKLDLKADVSE</sequence>
<accession>A0A9P4U431</accession>
<dbReference type="CDD" id="cd00431">
    <property type="entry name" value="cysteine_hydrolases"/>
    <property type="match status" value="1"/>
</dbReference>
<dbReference type="AlphaFoldDB" id="A0A9P4U431"/>
<evidence type="ECO:0000313" key="4">
    <source>
        <dbReference type="EMBL" id="KAF2435653.1"/>
    </source>
</evidence>
<comment type="caution">
    <text evidence="4">The sequence shown here is derived from an EMBL/GenBank/DDBJ whole genome shotgun (WGS) entry which is preliminary data.</text>
</comment>
<reference evidence="4" key="1">
    <citation type="journal article" date="2020" name="Stud. Mycol.">
        <title>101 Dothideomycetes genomes: a test case for predicting lifestyles and emergence of pathogens.</title>
        <authorList>
            <person name="Haridas S."/>
            <person name="Albert R."/>
            <person name="Binder M."/>
            <person name="Bloem J."/>
            <person name="Labutti K."/>
            <person name="Salamov A."/>
            <person name="Andreopoulos B."/>
            <person name="Baker S."/>
            <person name="Barry K."/>
            <person name="Bills G."/>
            <person name="Bluhm B."/>
            <person name="Cannon C."/>
            <person name="Castanera R."/>
            <person name="Culley D."/>
            <person name="Daum C."/>
            <person name="Ezra D."/>
            <person name="Gonzalez J."/>
            <person name="Henrissat B."/>
            <person name="Kuo A."/>
            <person name="Liang C."/>
            <person name="Lipzen A."/>
            <person name="Lutzoni F."/>
            <person name="Magnuson J."/>
            <person name="Mondo S."/>
            <person name="Nolan M."/>
            <person name="Ohm R."/>
            <person name="Pangilinan J."/>
            <person name="Park H.-J."/>
            <person name="Ramirez L."/>
            <person name="Alfaro M."/>
            <person name="Sun H."/>
            <person name="Tritt A."/>
            <person name="Yoshinaga Y."/>
            <person name="Zwiers L.-H."/>
            <person name="Turgeon B."/>
            <person name="Goodwin S."/>
            <person name="Spatafora J."/>
            <person name="Crous P."/>
            <person name="Grigoriev I."/>
        </authorList>
    </citation>
    <scope>NUCLEOTIDE SEQUENCE</scope>
    <source>
        <strain evidence="4">CBS 130266</strain>
    </source>
</reference>
<dbReference type="InterPro" id="IPR032854">
    <property type="entry name" value="ALKBH3"/>
</dbReference>
<feature type="compositionally biased region" description="Basic and acidic residues" evidence="2">
    <location>
        <begin position="435"/>
        <end position="455"/>
    </location>
</feature>
<dbReference type="Proteomes" id="UP000800235">
    <property type="component" value="Unassembled WGS sequence"/>
</dbReference>
<dbReference type="Gene3D" id="3.40.50.850">
    <property type="entry name" value="Isochorismatase-like"/>
    <property type="match status" value="1"/>
</dbReference>
<evidence type="ECO:0000313" key="5">
    <source>
        <dbReference type="Proteomes" id="UP000800235"/>
    </source>
</evidence>
<dbReference type="PANTHER" id="PTHR31212:SF5">
    <property type="entry name" value="ISOCHORISMATASE FAMILY PROTEIN FAMILY (AFU_ORTHOLOGUE AFUA_3G14500)"/>
    <property type="match status" value="1"/>
</dbReference>